<reference evidence="1 2" key="2">
    <citation type="submission" date="2016-08" db="EMBL/GenBank/DDBJ databases">
        <title>Pervasive Adenine N6-methylation of Active Genes in Fungi.</title>
        <authorList>
            <consortium name="DOE Joint Genome Institute"/>
            <person name="Mondo S.J."/>
            <person name="Dannebaum R.O."/>
            <person name="Kuo R.C."/>
            <person name="Labutti K."/>
            <person name="Haridas S."/>
            <person name="Kuo A."/>
            <person name="Salamov A."/>
            <person name="Ahrendt S.R."/>
            <person name="Lipzen A."/>
            <person name="Sullivan W."/>
            <person name="Andreopoulos W.B."/>
            <person name="Clum A."/>
            <person name="Lindquist E."/>
            <person name="Daum C."/>
            <person name="Ramamoorthy G.K."/>
            <person name="Gryganskyi A."/>
            <person name="Culley D."/>
            <person name="Magnuson J.K."/>
            <person name="James T.Y."/>
            <person name="O'Malley M.A."/>
            <person name="Stajich J.E."/>
            <person name="Spatafora J.W."/>
            <person name="Visel A."/>
            <person name="Grigoriev I.V."/>
        </authorList>
    </citation>
    <scope>NUCLEOTIDE SEQUENCE [LARGE SCALE GENOMIC DNA]</scope>
    <source>
        <strain evidence="1 2">S4</strain>
    </source>
</reference>
<gene>
    <name evidence="1" type="ORF">BCR32DRAFT_285468</name>
</gene>
<protein>
    <submittedName>
        <fullName evidence="1">Uncharacterized protein</fullName>
    </submittedName>
</protein>
<reference evidence="1 2" key="1">
    <citation type="submission" date="2016-08" db="EMBL/GenBank/DDBJ databases">
        <title>A Parts List for Fungal Cellulosomes Revealed by Comparative Genomics.</title>
        <authorList>
            <consortium name="DOE Joint Genome Institute"/>
            <person name="Haitjema C.H."/>
            <person name="Gilmore S.P."/>
            <person name="Henske J.K."/>
            <person name="Solomon K.V."/>
            <person name="De Groot R."/>
            <person name="Kuo A."/>
            <person name="Mondo S.J."/>
            <person name="Salamov A.A."/>
            <person name="Labutti K."/>
            <person name="Zhao Z."/>
            <person name="Chiniquy J."/>
            <person name="Barry K."/>
            <person name="Brewer H.M."/>
            <person name="Purvine S.O."/>
            <person name="Wright A.T."/>
            <person name="Boxma B."/>
            <person name="Van Alen T."/>
            <person name="Hackstein J.H."/>
            <person name="Baker S.E."/>
            <person name="Grigoriev I.V."/>
            <person name="O'Malley M.A."/>
        </authorList>
    </citation>
    <scope>NUCLEOTIDE SEQUENCE [LARGE SCALE GENOMIC DNA]</scope>
    <source>
        <strain evidence="1 2">S4</strain>
    </source>
</reference>
<evidence type="ECO:0000313" key="1">
    <source>
        <dbReference type="EMBL" id="ORX75141.1"/>
    </source>
</evidence>
<dbReference type="AlphaFoldDB" id="A0A1Y1WNK8"/>
<comment type="caution">
    <text evidence="1">The sequence shown here is derived from an EMBL/GenBank/DDBJ whole genome shotgun (WGS) entry which is preliminary data.</text>
</comment>
<proteinExistence type="predicted"/>
<sequence length="90" mass="10920">MLKIFLNEYLRHNKLYFLLKTSDKISLFEVALFRRNIKKILKYVNLKSIELLPTVNNFRIAELLIDYSIKRNTKLELNNKKQFKDIPRFS</sequence>
<accession>A0A1Y1WNK8</accession>
<name>A0A1Y1WNK8_9FUNG</name>
<dbReference type="EMBL" id="MCFG01000376">
    <property type="protein sequence ID" value="ORX75141.1"/>
    <property type="molecule type" value="Genomic_DNA"/>
</dbReference>
<organism evidence="1 2">
    <name type="scientific">Anaeromyces robustus</name>
    <dbReference type="NCBI Taxonomy" id="1754192"/>
    <lineage>
        <taxon>Eukaryota</taxon>
        <taxon>Fungi</taxon>
        <taxon>Fungi incertae sedis</taxon>
        <taxon>Chytridiomycota</taxon>
        <taxon>Chytridiomycota incertae sedis</taxon>
        <taxon>Neocallimastigomycetes</taxon>
        <taxon>Neocallimastigales</taxon>
        <taxon>Neocallimastigaceae</taxon>
        <taxon>Anaeromyces</taxon>
    </lineage>
</organism>
<evidence type="ECO:0000313" key="2">
    <source>
        <dbReference type="Proteomes" id="UP000193944"/>
    </source>
</evidence>
<dbReference type="Proteomes" id="UP000193944">
    <property type="component" value="Unassembled WGS sequence"/>
</dbReference>
<keyword evidence="2" id="KW-1185">Reference proteome</keyword>